<feature type="compositionally biased region" description="Basic and acidic residues" evidence="1">
    <location>
        <begin position="65"/>
        <end position="82"/>
    </location>
</feature>
<evidence type="ECO:0000313" key="3">
    <source>
        <dbReference type="Proteomes" id="UP000309340"/>
    </source>
</evidence>
<feature type="region of interest" description="Disordered" evidence="1">
    <location>
        <begin position="61"/>
        <end position="86"/>
    </location>
</feature>
<comment type="caution">
    <text evidence="2">The sequence shown here is derived from an EMBL/GenBank/DDBJ whole genome shotgun (WGS) entry which is preliminary data.</text>
</comment>
<evidence type="ECO:0000313" key="2">
    <source>
        <dbReference type="EMBL" id="TKA74023.1"/>
    </source>
</evidence>
<dbReference type="EMBL" id="NAJQ01000242">
    <property type="protein sequence ID" value="TKA74023.1"/>
    <property type="molecule type" value="Genomic_DNA"/>
</dbReference>
<sequence>MTTHGGALGFHRLGGPCVGFDGKGDMSASEFKGQDEAECQILESATSAKLTRKRRHVVEDDEDMLEKIGQSKDATTETRGDTADSNVPRKQRLTLLGVESACYLYHKFLLSEEVFSSVPKSPSKLDTARANTPEGKHLRITDSKIRKEETIIQAIDCPEYGILEPLHTCDLIECLAILGELTTLYNFSLSMPITTPEAAIISHISEVDFDPVTLVAPTSSLGTLIREYLGENLHAIFQDGEAYEYVKTLGGAAFNGQLVGVLAEGLLARKLGSGKTVKVEIDL</sequence>
<keyword evidence="3" id="KW-1185">Reference proteome</keyword>
<gene>
    <name evidence="2" type="ORF">B0A55_06176</name>
</gene>
<name>A0A4U0XFB6_9PEZI</name>
<proteinExistence type="predicted"/>
<dbReference type="AlphaFoldDB" id="A0A4U0XFB6"/>
<dbReference type="Proteomes" id="UP000309340">
    <property type="component" value="Unassembled WGS sequence"/>
</dbReference>
<protein>
    <submittedName>
        <fullName evidence="2">Uncharacterized protein</fullName>
    </submittedName>
</protein>
<evidence type="ECO:0000256" key="1">
    <source>
        <dbReference type="SAM" id="MobiDB-lite"/>
    </source>
</evidence>
<reference evidence="2 3" key="1">
    <citation type="submission" date="2017-03" db="EMBL/GenBank/DDBJ databases">
        <title>Genomes of endolithic fungi from Antarctica.</title>
        <authorList>
            <person name="Coleine C."/>
            <person name="Masonjones S."/>
            <person name="Stajich J.E."/>
        </authorList>
    </citation>
    <scope>NUCLEOTIDE SEQUENCE [LARGE SCALE GENOMIC DNA]</scope>
    <source>
        <strain evidence="2 3">CCFEE 5184</strain>
    </source>
</reference>
<organism evidence="2 3">
    <name type="scientific">Friedmanniomyces simplex</name>
    <dbReference type="NCBI Taxonomy" id="329884"/>
    <lineage>
        <taxon>Eukaryota</taxon>
        <taxon>Fungi</taxon>
        <taxon>Dikarya</taxon>
        <taxon>Ascomycota</taxon>
        <taxon>Pezizomycotina</taxon>
        <taxon>Dothideomycetes</taxon>
        <taxon>Dothideomycetidae</taxon>
        <taxon>Mycosphaerellales</taxon>
        <taxon>Teratosphaeriaceae</taxon>
        <taxon>Friedmanniomyces</taxon>
    </lineage>
</organism>
<accession>A0A4U0XFB6</accession>